<evidence type="ECO:0000259" key="6">
    <source>
        <dbReference type="Pfam" id="PF00082"/>
    </source>
</evidence>
<accession>A0A2M8KU58</accession>
<gene>
    <name evidence="7" type="ORF">COU89_03455</name>
</gene>
<keyword evidence="4 5" id="KW-0720">Serine protease</keyword>
<dbReference type="GO" id="GO:0004252">
    <property type="term" value="F:serine-type endopeptidase activity"/>
    <property type="evidence" value="ECO:0007669"/>
    <property type="project" value="UniProtKB-UniRule"/>
</dbReference>
<evidence type="ECO:0000313" key="7">
    <source>
        <dbReference type="EMBL" id="PJE63403.1"/>
    </source>
</evidence>
<feature type="active site" description="Charge relay system" evidence="5">
    <location>
        <position position="116"/>
    </location>
</feature>
<dbReference type="InterPro" id="IPR036852">
    <property type="entry name" value="Peptidase_S8/S53_dom_sf"/>
</dbReference>
<evidence type="ECO:0000313" key="8">
    <source>
        <dbReference type="Proteomes" id="UP000231569"/>
    </source>
</evidence>
<protein>
    <recommendedName>
        <fullName evidence="6">Peptidase S8/S53 domain-containing protein</fullName>
    </recommendedName>
</protein>
<feature type="active site" description="Charge relay system" evidence="5">
    <location>
        <position position="240"/>
    </location>
</feature>
<comment type="caution">
    <text evidence="7">The sequence shown here is derived from an EMBL/GenBank/DDBJ whole genome shotgun (WGS) entry which is preliminary data.</text>
</comment>
<dbReference type="EMBL" id="PFEE01000072">
    <property type="protein sequence ID" value="PJE63403.1"/>
    <property type="molecule type" value="Genomic_DNA"/>
</dbReference>
<dbReference type="PRINTS" id="PR00723">
    <property type="entry name" value="SUBTILISIN"/>
</dbReference>
<evidence type="ECO:0000256" key="1">
    <source>
        <dbReference type="ARBA" id="ARBA00011073"/>
    </source>
</evidence>
<sequence>MRETYSRLLRSAAVVGLVLATLGQPNDPLYPDQWNLAPTAQEGTGWIPVVVAVLDGGINPHPDLPESSLWTNPNELPNNRVDDDSNGYVDDAHGCSFLPKQPQGCADLSDNSFAQHGMTVTGVMAQESNNAIGAAGSLPNIPIQYLPIRIMQKEGFVNYSDIVEGLQYVHTLMEQGVPIRVVNMSFSGFNTVNNLPQGDGLLSLLNDEGVVLAPGEDIETVCYGNAPDYPADQCRPSGTSMAAPHVSQLAALIASTRPELSPDEIKAIIRETAYEGKIDMMAALRETLDLQQTFMPLMIK</sequence>
<dbReference type="AlphaFoldDB" id="A0A2M8KU58"/>
<evidence type="ECO:0000256" key="4">
    <source>
        <dbReference type="ARBA" id="ARBA00022825"/>
    </source>
</evidence>
<dbReference type="InterPro" id="IPR050131">
    <property type="entry name" value="Peptidase_S8_subtilisin-like"/>
</dbReference>
<feature type="domain" description="Peptidase S8/S53" evidence="6">
    <location>
        <begin position="49"/>
        <end position="187"/>
    </location>
</feature>
<evidence type="ECO:0000256" key="5">
    <source>
        <dbReference type="PROSITE-ProRule" id="PRU01240"/>
    </source>
</evidence>
<dbReference type="InterPro" id="IPR000209">
    <property type="entry name" value="Peptidase_S8/S53_dom"/>
</dbReference>
<dbReference type="PROSITE" id="PS51892">
    <property type="entry name" value="SUBTILASE"/>
    <property type="match status" value="1"/>
</dbReference>
<dbReference type="SUPFAM" id="SSF52743">
    <property type="entry name" value="Subtilisin-like"/>
    <property type="match status" value="1"/>
</dbReference>
<feature type="domain" description="Peptidase S8/S53" evidence="6">
    <location>
        <begin position="211"/>
        <end position="273"/>
    </location>
</feature>
<proteinExistence type="inferred from homology"/>
<name>A0A2M8KU58_9BACT</name>
<reference evidence="8" key="1">
    <citation type="submission" date="2017-09" db="EMBL/GenBank/DDBJ databases">
        <title>Depth-based differentiation of microbial function through sediment-hosted aquifers and enrichment of novel symbionts in the deep terrestrial subsurface.</title>
        <authorList>
            <person name="Probst A.J."/>
            <person name="Ladd B."/>
            <person name="Jarett J.K."/>
            <person name="Geller-Mcgrath D.E."/>
            <person name="Sieber C.M.K."/>
            <person name="Emerson J.B."/>
            <person name="Anantharaman K."/>
            <person name="Thomas B.C."/>
            <person name="Malmstrom R."/>
            <person name="Stieglmeier M."/>
            <person name="Klingl A."/>
            <person name="Woyke T."/>
            <person name="Ryan C.M."/>
            <person name="Banfield J.F."/>
        </authorList>
    </citation>
    <scope>NUCLEOTIDE SEQUENCE [LARGE SCALE GENOMIC DNA]</scope>
</reference>
<keyword evidence="2 5" id="KW-0645">Protease</keyword>
<keyword evidence="3 5" id="KW-0378">Hydrolase</keyword>
<feature type="active site" description="Charge relay system" evidence="5">
    <location>
        <position position="55"/>
    </location>
</feature>
<comment type="similarity">
    <text evidence="1 5">Belongs to the peptidase S8 family.</text>
</comment>
<dbReference type="PANTHER" id="PTHR43806">
    <property type="entry name" value="PEPTIDASE S8"/>
    <property type="match status" value="1"/>
</dbReference>
<dbReference type="Pfam" id="PF00082">
    <property type="entry name" value="Peptidase_S8"/>
    <property type="match status" value="2"/>
</dbReference>
<dbReference type="Gene3D" id="3.40.50.200">
    <property type="entry name" value="Peptidase S8/S53 domain"/>
    <property type="match status" value="2"/>
</dbReference>
<dbReference type="GO" id="GO:0006508">
    <property type="term" value="P:proteolysis"/>
    <property type="evidence" value="ECO:0007669"/>
    <property type="project" value="UniProtKB-KW"/>
</dbReference>
<dbReference type="Proteomes" id="UP000231569">
    <property type="component" value="Unassembled WGS sequence"/>
</dbReference>
<evidence type="ECO:0000256" key="2">
    <source>
        <dbReference type="ARBA" id="ARBA00022670"/>
    </source>
</evidence>
<dbReference type="InterPro" id="IPR015500">
    <property type="entry name" value="Peptidase_S8_subtilisin-rel"/>
</dbReference>
<evidence type="ECO:0000256" key="3">
    <source>
        <dbReference type="ARBA" id="ARBA00022801"/>
    </source>
</evidence>
<organism evidence="7 8">
    <name type="scientific">Candidatus Roizmanbacteria bacterium CG10_big_fil_rev_8_21_14_0_10_45_7</name>
    <dbReference type="NCBI Taxonomy" id="1974854"/>
    <lineage>
        <taxon>Bacteria</taxon>
        <taxon>Candidatus Roizmaniibacteriota</taxon>
    </lineage>
</organism>
<dbReference type="PANTHER" id="PTHR43806:SF11">
    <property type="entry name" value="CEREVISIN-RELATED"/>
    <property type="match status" value="1"/>
</dbReference>